<evidence type="ECO:0000256" key="1">
    <source>
        <dbReference type="ARBA" id="ARBA00011009"/>
    </source>
</evidence>
<evidence type="ECO:0000256" key="4">
    <source>
        <dbReference type="ARBA" id="ARBA00048683"/>
    </source>
</evidence>
<organism evidence="9 10">
    <name type="scientific">Macrostomum lignano</name>
    <dbReference type="NCBI Taxonomy" id="282301"/>
    <lineage>
        <taxon>Eukaryota</taxon>
        <taxon>Metazoa</taxon>
        <taxon>Spiralia</taxon>
        <taxon>Lophotrochozoa</taxon>
        <taxon>Platyhelminthes</taxon>
        <taxon>Rhabditophora</taxon>
        <taxon>Macrostomorpha</taxon>
        <taxon>Macrostomida</taxon>
        <taxon>Macrostomidae</taxon>
        <taxon>Macrostomum</taxon>
    </lineage>
</organism>
<dbReference type="Gene3D" id="1.10.1040.10">
    <property type="entry name" value="N-(1-d-carboxylethyl)-l-norvaline Dehydrogenase, domain 2"/>
    <property type="match status" value="2"/>
</dbReference>
<dbReference type="Proteomes" id="UP000095280">
    <property type="component" value="Unplaced"/>
</dbReference>
<evidence type="ECO:0000259" key="8">
    <source>
        <dbReference type="PROSITE" id="PS51212"/>
    </source>
</evidence>
<evidence type="ECO:0000313" key="9">
    <source>
        <dbReference type="Proteomes" id="UP000095280"/>
    </source>
</evidence>
<protein>
    <recommendedName>
        <fullName evidence="6">Glycerol-3-phosphate dehydrogenase [NAD(+)]</fullName>
        <ecNumber evidence="6">1.1.1.8</ecNumber>
    </recommendedName>
</protein>
<evidence type="ECO:0000256" key="3">
    <source>
        <dbReference type="ARBA" id="ARBA00023027"/>
    </source>
</evidence>
<evidence type="ECO:0000256" key="2">
    <source>
        <dbReference type="ARBA" id="ARBA00023002"/>
    </source>
</evidence>
<dbReference type="PROSITE" id="PS51212">
    <property type="entry name" value="WSC"/>
    <property type="match status" value="1"/>
</dbReference>
<dbReference type="PANTHER" id="PTHR11728:SF8">
    <property type="entry name" value="GLYCEROL-3-PHOSPHATE DEHYDROGENASE [NAD(+)]-RELATED"/>
    <property type="match status" value="1"/>
</dbReference>
<comment type="catalytic activity">
    <reaction evidence="4 6">
        <text>sn-glycerol 3-phosphate + NAD(+) = dihydroxyacetone phosphate + NADH + H(+)</text>
        <dbReference type="Rhea" id="RHEA:11092"/>
        <dbReference type="ChEBI" id="CHEBI:15378"/>
        <dbReference type="ChEBI" id="CHEBI:57540"/>
        <dbReference type="ChEBI" id="CHEBI:57597"/>
        <dbReference type="ChEBI" id="CHEBI:57642"/>
        <dbReference type="ChEBI" id="CHEBI:57945"/>
        <dbReference type="EC" id="1.1.1.8"/>
    </reaction>
</comment>
<dbReference type="GO" id="GO:0051287">
    <property type="term" value="F:NAD binding"/>
    <property type="evidence" value="ECO:0007669"/>
    <property type="project" value="UniProtKB-UniRule"/>
</dbReference>
<feature type="chain" id="PRO_5009845615" description="Glycerol-3-phosphate dehydrogenase [NAD(+)]" evidence="7">
    <location>
        <begin position="27"/>
        <end position="486"/>
    </location>
</feature>
<dbReference type="Pfam" id="PF01210">
    <property type="entry name" value="NAD_Gly3P_dh_N"/>
    <property type="match status" value="1"/>
</dbReference>
<dbReference type="PANTHER" id="PTHR11728">
    <property type="entry name" value="GLYCEROL-3-PHOSPHATE DEHYDROGENASE"/>
    <property type="match status" value="1"/>
</dbReference>
<reference evidence="10 11" key="1">
    <citation type="submission" date="2016-11" db="UniProtKB">
        <authorList>
            <consortium name="WormBaseParasite"/>
        </authorList>
    </citation>
    <scope>IDENTIFICATION</scope>
</reference>
<dbReference type="GO" id="GO:0046168">
    <property type="term" value="P:glycerol-3-phosphate catabolic process"/>
    <property type="evidence" value="ECO:0007669"/>
    <property type="project" value="UniProtKB-UniRule"/>
</dbReference>
<dbReference type="PRINTS" id="PR00077">
    <property type="entry name" value="GPDHDRGNASE"/>
</dbReference>
<dbReference type="GO" id="GO:0005975">
    <property type="term" value="P:carbohydrate metabolic process"/>
    <property type="evidence" value="ECO:0007669"/>
    <property type="project" value="InterPro"/>
</dbReference>
<dbReference type="SUPFAM" id="SSF51735">
    <property type="entry name" value="NAD(P)-binding Rossmann-fold domains"/>
    <property type="match status" value="1"/>
</dbReference>
<dbReference type="InterPro" id="IPR013328">
    <property type="entry name" value="6PGD_dom2"/>
</dbReference>
<comment type="similarity">
    <text evidence="1 5">Belongs to the NAD-dependent glycerol-3-phosphate dehydrogenase family.</text>
</comment>
<keyword evidence="3 5" id="KW-0520">NAD</keyword>
<evidence type="ECO:0000313" key="11">
    <source>
        <dbReference type="WBParaSite" id="maker-uti_cns_0002827-snap-gene-0.8-mRNA-1"/>
    </source>
</evidence>
<dbReference type="SUPFAM" id="SSF48179">
    <property type="entry name" value="6-phosphogluconate dehydrogenase C-terminal domain-like"/>
    <property type="match status" value="2"/>
</dbReference>
<evidence type="ECO:0000256" key="5">
    <source>
        <dbReference type="RuleBase" id="RU000437"/>
    </source>
</evidence>
<accession>A0A1I8G8H4</accession>
<feature type="signal peptide" evidence="7">
    <location>
        <begin position="1"/>
        <end position="26"/>
    </location>
</feature>
<dbReference type="Gene3D" id="3.40.50.720">
    <property type="entry name" value="NAD(P)-binding Rossmann-like Domain"/>
    <property type="match status" value="1"/>
</dbReference>
<dbReference type="EC" id="1.1.1.8" evidence="6"/>
<dbReference type="GO" id="GO:0141152">
    <property type="term" value="F:glycerol-3-phosphate dehydrogenase (NAD+) activity"/>
    <property type="evidence" value="ECO:0007669"/>
    <property type="project" value="UniProtKB-UniRule"/>
</dbReference>
<dbReference type="InterPro" id="IPR036291">
    <property type="entry name" value="NAD(P)-bd_dom_sf"/>
</dbReference>
<dbReference type="Pfam" id="PF07479">
    <property type="entry name" value="NAD_Gly3P_dh_C"/>
    <property type="match status" value="2"/>
</dbReference>
<keyword evidence="7" id="KW-0732">Signal</keyword>
<dbReference type="WBParaSite" id="maker-uti_cns_0002827-snap-gene-0.8-mRNA-1">
    <property type="protein sequence ID" value="maker-uti_cns_0002827-snap-gene-0.8-mRNA-1"/>
    <property type="gene ID" value="maker-uti_cns_0002827-snap-gene-0.8"/>
</dbReference>
<name>A0A1I8G8H4_9PLAT</name>
<dbReference type="Pfam" id="PF01822">
    <property type="entry name" value="WSC"/>
    <property type="match status" value="1"/>
</dbReference>
<dbReference type="SMART" id="SM00321">
    <property type="entry name" value="WSC"/>
    <property type="match status" value="1"/>
</dbReference>
<dbReference type="InterPro" id="IPR002889">
    <property type="entry name" value="WSC_carb-bd"/>
</dbReference>
<evidence type="ECO:0000313" key="10">
    <source>
        <dbReference type="WBParaSite" id="maker-uti_cns_0001038-snap-gene-1.12-mRNA-1"/>
    </source>
</evidence>
<sequence>MSRRGHAVTVMLIAFMTALRIHWASSCMKVAIDAFASARYIGCYDDRSDDRDLPNRAGNAADMTVERCFQMCKLFKSGYIGLQRGTECWCGDSYGFHGRAPEDLCYIPCPGERKKYCGGKSQNSVYSGYYEGQPKNQKVRIWVHEELIGEEKLSDIINTRHENVKYLAGTRLPENAIAVTDLAELGSWADILIFVLPQQFLPRVLAGLKGHTRPGACAVSLIKGVFAGQEEEPMPRGLSLLTDLIRSNLGMECAVLMGANLAPEIAKEVYCEATLGCRDPIRAAELKRLFQTPYFRISIIENEFSVEICGALKSIVATGAGFCDALGFGDNTKAAVIRLGFMEILRYVQRFYGSAGVTKRTLMQSCGMGDIISSCYNTKDVKWAATHDGSGPLGMHDLVTTCYGGRNRKLGEAMVLTGKPLRQLEKEMLDGQRLQGPLIAAEVHRALQEEGQLQRFPLMVAVHLICSGQMKPQDFIEQLREHPEHM</sequence>
<dbReference type="GO" id="GO:0005829">
    <property type="term" value="C:cytosol"/>
    <property type="evidence" value="ECO:0007669"/>
    <property type="project" value="TreeGrafter"/>
</dbReference>
<dbReference type="InterPro" id="IPR006168">
    <property type="entry name" value="G3P_DH_NAD-dep"/>
</dbReference>
<feature type="domain" description="WSC" evidence="8">
    <location>
        <begin position="37"/>
        <end position="129"/>
    </location>
</feature>
<evidence type="ECO:0000256" key="7">
    <source>
        <dbReference type="SAM" id="SignalP"/>
    </source>
</evidence>
<dbReference type="WBParaSite" id="maker-uti_cns_0001038-snap-gene-1.12-mRNA-1">
    <property type="protein sequence ID" value="maker-uti_cns_0001038-snap-gene-1.12-mRNA-1"/>
    <property type="gene ID" value="maker-uti_cns_0001038-snap-gene-1.12"/>
</dbReference>
<dbReference type="InterPro" id="IPR011128">
    <property type="entry name" value="G3P_DH_NAD-dep_N"/>
</dbReference>
<keyword evidence="2 5" id="KW-0560">Oxidoreductase</keyword>
<keyword evidence="9" id="KW-1185">Reference proteome</keyword>
<dbReference type="InterPro" id="IPR008927">
    <property type="entry name" value="6-PGluconate_DH-like_C_sf"/>
</dbReference>
<dbReference type="InterPro" id="IPR006109">
    <property type="entry name" value="G3P_DH_NAD-dep_C"/>
</dbReference>
<evidence type="ECO:0000256" key="6">
    <source>
        <dbReference type="RuleBase" id="RU361243"/>
    </source>
</evidence>
<proteinExistence type="inferred from homology"/>
<dbReference type="AlphaFoldDB" id="A0A1I8G8H4"/>